<dbReference type="OrthoDB" id="290962at2"/>
<evidence type="ECO:0000313" key="2">
    <source>
        <dbReference type="Proteomes" id="UP000324974"/>
    </source>
</evidence>
<dbReference type="AlphaFoldDB" id="A0A5C1AHK8"/>
<reference evidence="2" key="1">
    <citation type="submission" date="2019-08" db="EMBL/GenBank/DDBJ databases">
        <title>Limnoglobus roseus gen. nov., sp. nov., a novel freshwater planctomycete with a giant genome from the family Gemmataceae.</title>
        <authorList>
            <person name="Kulichevskaya I.S."/>
            <person name="Naumoff D.G."/>
            <person name="Miroshnikov K."/>
            <person name="Ivanova A."/>
            <person name="Philippov D.A."/>
            <person name="Hakobyan A."/>
            <person name="Rijpstra I.C."/>
            <person name="Sinninghe Damste J.S."/>
            <person name="Liesack W."/>
            <person name="Dedysh S.N."/>
        </authorList>
    </citation>
    <scope>NUCLEOTIDE SEQUENCE [LARGE SCALE GENOMIC DNA]</scope>
    <source>
        <strain evidence="2">PX52</strain>
    </source>
</reference>
<protein>
    <submittedName>
        <fullName evidence="1">Uncharacterized protein</fullName>
    </submittedName>
</protein>
<organism evidence="1 2">
    <name type="scientific">Limnoglobus roseus</name>
    <dbReference type="NCBI Taxonomy" id="2598579"/>
    <lineage>
        <taxon>Bacteria</taxon>
        <taxon>Pseudomonadati</taxon>
        <taxon>Planctomycetota</taxon>
        <taxon>Planctomycetia</taxon>
        <taxon>Gemmatales</taxon>
        <taxon>Gemmataceae</taxon>
        <taxon>Limnoglobus</taxon>
    </lineage>
</organism>
<sequence>MSRFRFAKRPQKANDRTRRYRILRGEEREHVGEVEIGGDAPDGDSIAVVMNCFPNLAGAGREIALSKAKRFVDELASGWGLQVAEVPGSRWVERPEGRSDIRFDFQVVRGNP</sequence>
<gene>
    <name evidence="1" type="ORF">PX52LOC_04113</name>
</gene>
<evidence type="ECO:0000313" key="1">
    <source>
        <dbReference type="EMBL" id="QEL17132.1"/>
    </source>
</evidence>
<dbReference type="RefSeq" id="WP_149111777.1">
    <property type="nucleotide sequence ID" value="NZ_CP042425.1"/>
</dbReference>
<dbReference type="KEGG" id="lrs:PX52LOC_04113"/>
<dbReference type="Proteomes" id="UP000324974">
    <property type="component" value="Chromosome"/>
</dbReference>
<name>A0A5C1AHK8_9BACT</name>
<accession>A0A5C1AHK8</accession>
<dbReference type="EMBL" id="CP042425">
    <property type="protein sequence ID" value="QEL17132.1"/>
    <property type="molecule type" value="Genomic_DNA"/>
</dbReference>
<keyword evidence="2" id="KW-1185">Reference proteome</keyword>
<proteinExistence type="predicted"/>